<feature type="transmembrane region" description="Helical" evidence="2">
    <location>
        <begin position="446"/>
        <end position="467"/>
    </location>
</feature>
<dbReference type="AlphaFoldDB" id="K0RR24"/>
<keyword evidence="4" id="KW-1185">Reference proteome</keyword>
<dbReference type="Proteomes" id="UP000266841">
    <property type="component" value="Unassembled WGS sequence"/>
</dbReference>
<feature type="region of interest" description="Disordered" evidence="1">
    <location>
        <begin position="413"/>
        <end position="437"/>
    </location>
</feature>
<name>K0RR24_THAOC</name>
<dbReference type="InterPro" id="IPR011990">
    <property type="entry name" value="TPR-like_helical_dom_sf"/>
</dbReference>
<reference evidence="3 4" key="1">
    <citation type="journal article" date="2012" name="Genome Biol.">
        <title>Genome and low-iron response of an oceanic diatom adapted to chronic iron limitation.</title>
        <authorList>
            <person name="Lommer M."/>
            <person name="Specht M."/>
            <person name="Roy A.S."/>
            <person name="Kraemer L."/>
            <person name="Andreson R."/>
            <person name="Gutowska M.A."/>
            <person name="Wolf J."/>
            <person name="Bergner S.V."/>
            <person name="Schilhabel M.B."/>
            <person name="Klostermeier U.C."/>
            <person name="Beiko R.G."/>
            <person name="Rosenstiel P."/>
            <person name="Hippler M."/>
            <person name="Laroche J."/>
        </authorList>
    </citation>
    <scope>NUCLEOTIDE SEQUENCE [LARGE SCALE GENOMIC DNA]</scope>
    <source>
        <strain evidence="3 4">CCMP1005</strain>
    </source>
</reference>
<feature type="region of interest" description="Disordered" evidence="1">
    <location>
        <begin position="1"/>
        <end position="24"/>
    </location>
</feature>
<accession>K0RR24</accession>
<dbReference type="OMA" id="GMEECEM"/>
<keyword evidence="2" id="KW-1133">Transmembrane helix</keyword>
<dbReference type="EMBL" id="AGNL01041792">
    <property type="protein sequence ID" value="EJK51341.1"/>
    <property type="molecule type" value="Genomic_DNA"/>
</dbReference>
<evidence type="ECO:0000313" key="3">
    <source>
        <dbReference type="EMBL" id="EJK51341.1"/>
    </source>
</evidence>
<comment type="caution">
    <text evidence="3">The sequence shown here is derived from an EMBL/GenBank/DDBJ whole genome shotgun (WGS) entry which is preliminary data.</text>
</comment>
<sequence>MEEVSRNGTLIIKSSMPSSSKQGQKRRLGGVAVCVCDRTGGGPVVWRNWRTGRAFGPVLPSAIEPGEDQCDTTETTAQFDGAGGHLWAHAVCSHGTANPRLFEIATRATSPNKYENRGGRARQHNDDPAPIPLLDEQEFIIAPHFVDAGREVEECEVDASEIQPLLDFEEAKMQHGDICARILKDFGDAMTRLKDYTRAVSYYEAALHRVSSQISLGCTIVLKCQGHAVLAEVDCMEDDTDTLDLTLLSGEEKTIHRRDVILVVWEEDKEMLQVKILLNLSRCLLKLASIDKTAGTVVNANEHKLKQHNRQEYYKLASIRGCTAAISLCDHHGGSSNAIAADLEAKGRLVRARAFLWLARVPNALVDAKKVSTLNPNSREAEALVREIRAFQSHSKAVDRKLSKAVAKLVHSATSSSGEEDMEGMGQQSVSAGAVSRDRERPTRGLIPFLVLPVLAVVLAHFGLTAMNKSSE</sequence>
<dbReference type="Gene3D" id="1.25.40.10">
    <property type="entry name" value="Tetratricopeptide repeat domain"/>
    <property type="match status" value="1"/>
</dbReference>
<keyword evidence="2" id="KW-0812">Transmembrane</keyword>
<evidence type="ECO:0000256" key="1">
    <source>
        <dbReference type="SAM" id="MobiDB-lite"/>
    </source>
</evidence>
<proteinExistence type="predicted"/>
<dbReference type="SUPFAM" id="SSF48452">
    <property type="entry name" value="TPR-like"/>
    <property type="match status" value="1"/>
</dbReference>
<organism evidence="3 4">
    <name type="scientific">Thalassiosira oceanica</name>
    <name type="common">Marine diatom</name>
    <dbReference type="NCBI Taxonomy" id="159749"/>
    <lineage>
        <taxon>Eukaryota</taxon>
        <taxon>Sar</taxon>
        <taxon>Stramenopiles</taxon>
        <taxon>Ochrophyta</taxon>
        <taxon>Bacillariophyta</taxon>
        <taxon>Coscinodiscophyceae</taxon>
        <taxon>Thalassiosirophycidae</taxon>
        <taxon>Thalassiosirales</taxon>
        <taxon>Thalassiosiraceae</taxon>
        <taxon>Thalassiosira</taxon>
    </lineage>
</organism>
<evidence type="ECO:0000313" key="4">
    <source>
        <dbReference type="Proteomes" id="UP000266841"/>
    </source>
</evidence>
<keyword evidence="2" id="KW-0472">Membrane</keyword>
<dbReference type="OrthoDB" id="48214at2759"/>
<gene>
    <name evidence="3" type="ORF">THAOC_29489</name>
</gene>
<protein>
    <submittedName>
        <fullName evidence="3">Uncharacterized protein</fullName>
    </submittedName>
</protein>
<evidence type="ECO:0000256" key="2">
    <source>
        <dbReference type="SAM" id="Phobius"/>
    </source>
</evidence>
<dbReference type="eggNOG" id="ENOG502SFQ2">
    <property type="taxonomic scope" value="Eukaryota"/>
</dbReference>